<organism evidence="1">
    <name type="scientific">Pongo abelii</name>
    <name type="common">Sumatran orangutan</name>
    <name type="synonym">Pongo pygmaeus abelii</name>
    <dbReference type="NCBI Taxonomy" id="9601"/>
    <lineage>
        <taxon>Eukaryota</taxon>
        <taxon>Metazoa</taxon>
        <taxon>Chordata</taxon>
        <taxon>Craniata</taxon>
        <taxon>Vertebrata</taxon>
        <taxon>Euteleostomi</taxon>
        <taxon>Mammalia</taxon>
        <taxon>Eutheria</taxon>
        <taxon>Euarchontoglires</taxon>
        <taxon>Primates</taxon>
        <taxon>Haplorrhini</taxon>
        <taxon>Catarrhini</taxon>
        <taxon>Hominidae</taxon>
        <taxon>Pongo</taxon>
    </lineage>
</organism>
<dbReference type="SMR" id="A0A2J8RE57"/>
<protein>
    <submittedName>
        <fullName evidence="1">PSMD8 isoform 4</fullName>
    </submittedName>
</protein>
<feature type="non-terminal residue" evidence="1">
    <location>
        <position position="1"/>
    </location>
</feature>
<dbReference type="Gene3D" id="1.25.40.990">
    <property type="match status" value="1"/>
</dbReference>
<dbReference type="GO" id="GO:0005634">
    <property type="term" value="C:nucleus"/>
    <property type="evidence" value="ECO:0007669"/>
    <property type="project" value="TreeGrafter"/>
</dbReference>
<dbReference type="GO" id="GO:0005829">
    <property type="term" value="C:cytosol"/>
    <property type="evidence" value="ECO:0007669"/>
    <property type="project" value="TreeGrafter"/>
</dbReference>
<gene>
    <name evidence="1" type="ORF">CR201_G0051524</name>
</gene>
<dbReference type="GO" id="GO:0008541">
    <property type="term" value="C:proteasome regulatory particle, lid subcomplex"/>
    <property type="evidence" value="ECO:0007669"/>
    <property type="project" value="TreeGrafter"/>
</dbReference>
<proteinExistence type="predicted"/>
<dbReference type="GO" id="GO:0043161">
    <property type="term" value="P:proteasome-mediated ubiquitin-dependent protein catabolic process"/>
    <property type="evidence" value="ECO:0007669"/>
    <property type="project" value="TreeGrafter"/>
</dbReference>
<name>A0A2J8RE57_PONAB</name>
<dbReference type="AlphaFoldDB" id="A0A2J8RE57"/>
<reference evidence="1" key="1">
    <citation type="submission" date="2017-12" db="EMBL/GenBank/DDBJ databases">
        <title>High-resolution comparative analysis of great ape genomes.</title>
        <authorList>
            <person name="Pollen A."/>
            <person name="Hastie A."/>
            <person name="Hormozdiari F."/>
            <person name="Dougherty M."/>
            <person name="Liu R."/>
            <person name="Chaisson M."/>
            <person name="Hoppe E."/>
            <person name="Hill C."/>
            <person name="Pang A."/>
            <person name="Hillier L."/>
            <person name="Baker C."/>
            <person name="Armstrong J."/>
            <person name="Shendure J."/>
            <person name="Paten B."/>
            <person name="Wilson R."/>
            <person name="Chao H."/>
            <person name="Schneider V."/>
            <person name="Ventura M."/>
            <person name="Kronenberg Z."/>
            <person name="Murali S."/>
            <person name="Gordon D."/>
            <person name="Cantsilieris S."/>
            <person name="Munson K."/>
            <person name="Nelson B."/>
            <person name="Raja A."/>
            <person name="Underwood J."/>
            <person name="Diekhans M."/>
            <person name="Fiddes I."/>
            <person name="Haussler D."/>
            <person name="Eichler E."/>
        </authorList>
    </citation>
    <scope>NUCLEOTIDE SEQUENCE [LARGE SCALE GENOMIC DNA]</scope>
    <source>
        <strain evidence="1">Susie</strain>
    </source>
</reference>
<dbReference type="PANTHER" id="PTHR12387">
    <property type="entry name" value="26S PROTEASOME NON-ATPASE REGULATORY SUBUNIT 8"/>
    <property type="match status" value="1"/>
</dbReference>
<accession>A0A2J8RE57</accession>
<evidence type="ECO:0000313" key="1">
    <source>
        <dbReference type="EMBL" id="PNJ06801.1"/>
    </source>
</evidence>
<dbReference type="PANTHER" id="PTHR12387:SF0">
    <property type="entry name" value="26S PROTEASOME NON-ATPASE REGULATORY SUBUNIT 8"/>
    <property type="match status" value="1"/>
</dbReference>
<sequence length="63" mass="6925">YLMEGSYNKVFLAKGNIPAESYTFFIDILLDTISELGLVMGLWITALISPPLAVDMCGHVCQT</sequence>
<comment type="caution">
    <text evidence="1">The sequence shown here is derived from an EMBL/GenBank/DDBJ whole genome shotgun (WGS) entry which is preliminary data.</text>
</comment>
<dbReference type="InterPro" id="IPR006746">
    <property type="entry name" value="26S_Psome_Rpn12"/>
</dbReference>
<dbReference type="EMBL" id="NDHI03003707">
    <property type="protein sequence ID" value="PNJ06801.1"/>
    <property type="molecule type" value="Genomic_DNA"/>
</dbReference>